<evidence type="ECO:0008006" key="3">
    <source>
        <dbReference type="Google" id="ProtNLM"/>
    </source>
</evidence>
<evidence type="ECO:0000313" key="2">
    <source>
        <dbReference type="Proteomes" id="UP001595713"/>
    </source>
</evidence>
<dbReference type="RefSeq" id="WP_261295852.1">
    <property type="nucleotide sequence ID" value="NZ_JANQBK010000020.1"/>
</dbReference>
<dbReference type="EMBL" id="JBHRXP010000011">
    <property type="protein sequence ID" value="MFC3582191.1"/>
    <property type="molecule type" value="Genomic_DNA"/>
</dbReference>
<gene>
    <name evidence="1" type="ORF">ACFONA_18625</name>
</gene>
<keyword evidence="2" id="KW-1185">Reference proteome</keyword>
<protein>
    <recommendedName>
        <fullName evidence="3">Methyltransferase</fullName>
    </recommendedName>
</protein>
<evidence type="ECO:0000313" key="1">
    <source>
        <dbReference type="EMBL" id="MFC3582191.1"/>
    </source>
</evidence>
<dbReference type="Proteomes" id="UP001595713">
    <property type="component" value="Unassembled WGS sequence"/>
</dbReference>
<proteinExistence type="predicted"/>
<sequence>MAEDVSAWRQSGAIYIWRYAVPKRNRKGWHFSADPTGCASVVDLIERMTAADVACHRTLSLARVSADIWGVPNFGPPKADRFEKLRINYLPAASDLTLLENEGRLDLTMGMELSNSLKGAFVDVGIGDGDFGIGTSDKKNAETWSFWWMPRINCHDGKRL</sequence>
<accession>A0ABV7T184</accession>
<name>A0ABV7T184_9SPHN</name>
<reference evidence="2" key="1">
    <citation type="journal article" date="2019" name="Int. J. Syst. Evol. Microbiol.">
        <title>The Global Catalogue of Microorganisms (GCM) 10K type strain sequencing project: providing services to taxonomists for standard genome sequencing and annotation.</title>
        <authorList>
            <consortium name="The Broad Institute Genomics Platform"/>
            <consortium name="The Broad Institute Genome Sequencing Center for Infectious Disease"/>
            <person name="Wu L."/>
            <person name="Ma J."/>
        </authorList>
    </citation>
    <scope>NUCLEOTIDE SEQUENCE [LARGE SCALE GENOMIC DNA]</scope>
    <source>
        <strain evidence="2">KCTC 42739</strain>
    </source>
</reference>
<comment type="caution">
    <text evidence="1">The sequence shown here is derived from an EMBL/GenBank/DDBJ whole genome shotgun (WGS) entry which is preliminary data.</text>
</comment>
<organism evidence="1 2">
    <name type="scientific">Sphingomonas hylomeconis</name>
    <dbReference type="NCBI Taxonomy" id="1395958"/>
    <lineage>
        <taxon>Bacteria</taxon>
        <taxon>Pseudomonadati</taxon>
        <taxon>Pseudomonadota</taxon>
        <taxon>Alphaproteobacteria</taxon>
        <taxon>Sphingomonadales</taxon>
        <taxon>Sphingomonadaceae</taxon>
        <taxon>Sphingomonas</taxon>
    </lineage>
</organism>